<evidence type="ECO:0000313" key="1">
    <source>
        <dbReference type="EMBL" id="OGZ17185.1"/>
    </source>
</evidence>
<name>A0A1G2DU59_9BACT</name>
<reference evidence="1 2" key="1">
    <citation type="journal article" date="2016" name="Nat. Commun.">
        <title>Thousands of microbial genomes shed light on interconnected biogeochemical processes in an aquifer system.</title>
        <authorList>
            <person name="Anantharaman K."/>
            <person name="Brown C.T."/>
            <person name="Hug L.A."/>
            <person name="Sharon I."/>
            <person name="Castelle C.J."/>
            <person name="Probst A.J."/>
            <person name="Thomas B.C."/>
            <person name="Singh A."/>
            <person name="Wilkins M.J."/>
            <person name="Karaoz U."/>
            <person name="Brodie E.L."/>
            <person name="Williams K.H."/>
            <person name="Hubbard S.S."/>
            <person name="Banfield J.F."/>
        </authorList>
    </citation>
    <scope>NUCLEOTIDE SEQUENCE [LARGE SCALE GENOMIC DNA]</scope>
</reference>
<dbReference type="Proteomes" id="UP000178106">
    <property type="component" value="Unassembled WGS sequence"/>
</dbReference>
<organism evidence="1 2">
    <name type="scientific">Candidatus Lloydbacteria bacterium RIFOXYC12_FULL_46_25</name>
    <dbReference type="NCBI Taxonomy" id="1798670"/>
    <lineage>
        <taxon>Bacteria</taxon>
        <taxon>Candidatus Lloydiibacteriota</taxon>
    </lineage>
</organism>
<dbReference type="AlphaFoldDB" id="A0A1G2DU59"/>
<gene>
    <name evidence="1" type="ORF">A2494_03155</name>
</gene>
<accession>A0A1G2DU59</accession>
<comment type="caution">
    <text evidence="1">The sequence shown here is derived from an EMBL/GenBank/DDBJ whole genome shotgun (WGS) entry which is preliminary data.</text>
</comment>
<sequence>MIGVVEVGTGLAEILQCAGIDRSDGVPKADIMHICFPYSEQFAGATGASFIVIHSTVPIGTTSNCDEDAAHSSVRGKHPHLTEGIKAFVKFLGGKRAEEVTSHFSTLGIETITTKKPENIEAMKLWGTEIYREAILLNKHIRQYREKHEIDFDIAYTLANKTCNDGYTKLEHSEFTKYVLRYVRGPIGGHCLEPNRLMLNQ</sequence>
<evidence type="ECO:0008006" key="3">
    <source>
        <dbReference type="Google" id="ProtNLM"/>
    </source>
</evidence>
<evidence type="ECO:0000313" key="2">
    <source>
        <dbReference type="Proteomes" id="UP000178106"/>
    </source>
</evidence>
<dbReference type="EMBL" id="MHLU01000147">
    <property type="protein sequence ID" value="OGZ17185.1"/>
    <property type="molecule type" value="Genomic_DNA"/>
</dbReference>
<protein>
    <recommendedName>
        <fullName evidence="3">UDP-glucose/GDP-mannose dehydrogenase dimerisation domain-containing protein</fullName>
    </recommendedName>
</protein>
<proteinExistence type="predicted"/>